<reference evidence="2" key="1">
    <citation type="journal article" date="2023" name="G3 (Bethesda)">
        <title>Whole genome assemblies of Zophobas morio and Tenebrio molitor.</title>
        <authorList>
            <person name="Kaur S."/>
            <person name="Stinson S.A."/>
            <person name="diCenzo G.C."/>
        </authorList>
    </citation>
    <scope>NUCLEOTIDE SEQUENCE</scope>
    <source>
        <strain evidence="2">QUZm001</strain>
    </source>
</reference>
<keyword evidence="1" id="KW-0732">Signal</keyword>
<organism evidence="2 3">
    <name type="scientific">Zophobas morio</name>
    <dbReference type="NCBI Taxonomy" id="2755281"/>
    <lineage>
        <taxon>Eukaryota</taxon>
        <taxon>Metazoa</taxon>
        <taxon>Ecdysozoa</taxon>
        <taxon>Arthropoda</taxon>
        <taxon>Hexapoda</taxon>
        <taxon>Insecta</taxon>
        <taxon>Pterygota</taxon>
        <taxon>Neoptera</taxon>
        <taxon>Endopterygota</taxon>
        <taxon>Coleoptera</taxon>
        <taxon>Polyphaga</taxon>
        <taxon>Cucujiformia</taxon>
        <taxon>Tenebrionidae</taxon>
        <taxon>Zophobas</taxon>
    </lineage>
</organism>
<dbReference type="EMBL" id="JALNTZ010000005">
    <property type="protein sequence ID" value="KAJ3650879.1"/>
    <property type="molecule type" value="Genomic_DNA"/>
</dbReference>
<sequence>MVSGRCVWGSLPDSGRTIKLLLILIMITPTFSDKEIRNRSNSIVKRRFADNLEPTQASACGSCKMREEIKSRNLEVIKGEVLRRMGFQTAPNVTGRVLPPVPPHFLAKVDQEMGGMQSDEPRFKTGYSITEEEDDYHVKTQEVLTFAQPCKSNFRRKYRDTLYFKTASN</sequence>
<feature type="chain" id="PRO_5041408763" evidence="1">
    <location>
        <begin position="33"/>
        <end position="169"/>
    </location>
</feature>
<feature type="signal peptide" evidence="1">
    <location>
        <begin position="1"/>
        <end position="32"/>
    </location>
</feature>
<dbReference type="Proteomes" id="UP001168821">
    <property type="component" value="Unassembled WGS sequence"/>
</dbReference>
<dbReference type="Gene3D" id="2.60.120.970">
    <property type="match status" value="1"/>
</dbReference>
<evidence type="ECO:0000313" key="3">
    <source>
        <dbReference type="Proteomes" id="UP001168821"/>
    </source>
</evidence>
<proteinExistence type="predicted"/>
<name>A0AA38IBK5_9CUCU</name>
<protein>
    <submittedName>
        <fullName evidence="2">Uncharacterized protein</fullName>
    </submittedName>
</protein>
<keyword evidence="3" id="KW-1185">Reference proteome</keyword>
<comment type="caution">
    <text evidence="2">The sequence shown here is derived from an EMBL/GenBank/DDBJ whole genome shotgun (WGS) entry which is preliminary data.</text>
</comment>
<accession>A0AA38IBK5</accession>
<gene>
    <name evidence="2" type="ORF">Zmor_016956</name>
</gene>
<dbReference type="AlphaFoldDB" id="A0AA38IBK5"/>
<evidence type="ECO:0000256" key="1">
    <source>
        <dbReference type="SAM" id="SignalP"/>
    </source>
</evidence>
<evidence type="ECO:0000313" key="2">
    <source>
        <dbReference type="EMBL" id="KAJ3650879.1"/>
    </source>
</evidence>